<evidence type="ECO:0000313" key="4">
    <source>
        <dbReference type="Proteomes" id="UP000288805"/>
    </source>
</evidence>
<keyword evidence="1" id="KW-0539">Nucleus</keyword>
<dbReference type="PANTHER" id="PTHR21712:SF29">
    <property type="entry name" value="PRE-RRNA-PROCESSING PROTEIN FHL1"/>
    <property type="match status" value="1"/>
</dbReference>
<evidence type="ECO:0000256" key="1">
    <source>
        <dbReference type="ARBA" id="ARBA00023242"/>
    </source>
</evidence>
<accession>A0A438I461</accession>
<evidence type="ECO:0000313" key="3">
    <source>
        <dbReference type="EMBL" id="RVW91481.1"/>
    </source>
</evidence>
<feature type="region of interest" description="Disordered" evidence="2">
    <location>
        <begin position="145"/>
        <end position="180"/>
    </location>
</feature>
<sequence>MGSSSGSDVEAGFAKLQGEDFEYYMQTYSIILGRNSKKSTVDVDLSSLGVGHEHLPPPRPHLLRLPATPFCPRGPRQERMPRGGGAPPSWSILGGTGASVRHHHSAASLHLPPPPPAPIPGRISVASGIGGKKGRGGRLLSEYFDDDYDDEEGSGSGKKMRREGHEVFGGKAGLSGQLGL</sequence>
<dbReference type="GO" id="GO:0060962">
    <property type="term" value="P:regulation of ribosomal protein gene transcription by RNA polymerase II"/>
    <property type="evidence" value="ECO:0007669"/>
    <property type="project" value="InterPro"/>
</dbReference>
<reference evidence="3 4" key="1">
    <citation type="journal article" date="2018" name="PLoS Genet.">
        <title>Population sequencing reveals clonal diversity and ancestral inbreeding in the grapevine cultivar Chardonnay.</title>
        <authorList>
            <person name="Roach M.J."/>
            <person name="Johnson D.L."/>
            <person name="Bohlmann J."/>
            <person name="van Vuuren H.J."/>
            <person name="Jones S.J."/>
            <person name="Pretorius I.S."/>
            <person name="Schmidt S.A."/>
            <person name="Borneman A.R."/>
        </authorList>
    </citation>
    <scope>NUCLEOTIDE SEQUENCE [LARGE SCALE GENOMIC DNA]</scope>
    <source>
        <strain evidence="4">cv. Chardonnay</strain>
        <tissue evidence="3">Leaf</tissue>
    </source>
</reference>
<dbReference type="Proteomes" id="UP000288805">
    <property type="component" value="Unassembled WGS sequence"/>
</dbReference>
<evidence type="ECO:0000256" key="2">
    <source>
        <dbReference type="SAM" id="MobiDB-lite"/>
    </source>
</evidence>
<dbReference type="PANTHER" id="PTHR21712">
    <property type="entry name" value="PRE-RRNA-PROCESSING PROTEIN FHL1"/>
    <property type="match status" value="1"/>
</dbReference>
<dbReference type="EMBL" id="QGNW01000145">
    <property type="protein sequence ID" value="RVW91481.1"/>
    <property type="molecule type" value="Genomic_DNA"/>
</dbReference>
<name>A0A438I461_VITVI</name>
<organism evidence="3 4">
    <name type="scientific">Vitis vinifera</name>
    <name type="common">Grape</name>
    <dbReference type="NCBI Taxonomy" id="29760"/>
    <lineage>
        <taxon>Eukaryota</taxon>
        <taxon>Viridiplantae</taxon>
        <taxon>Streptophyta</taxon>
        <taxon>Embryophyta</taxon>
        <taxon>Tracheophyta</taxon>
        <taxon>Spermatophyta</taxon>
        <taxon>Magnoliopsida</taxon>
        <taxon>eudicotyledons</taxon>
        <taxon>Gunneridae</taxon>
        <taxon>Pentapetalae</taxon>
        <taxon>rosids</taxon>
        <taxon>Vitales</taxon>
        <taxon>Vitaceae</taxon>
        <taxon>Viteae</taxon>
        <taxon>Vitis</taxon>
    </lineage>
</organism>
<dbReference type="GO" id="GO:0005634">
    <property type="term" value="C:nucleus"/>
    <property type="evidence" value="ECO:0007669"/>
    <property type="project" value="UniProtKB-ARBA"/>
</dbReference>
<protein>
    <submittedName>
        <fullName evidence="3">Transcriptional activator FHA1</fullName>
    </submittedName>
</protein>
<dbReference type="InterPro" id="IPR045178">
    <property type="entry name" value="Fhl1/FHA1"/>
</dbReference>
<comment type="caution">
    <text evidence="3">The sequence shown here is derived from an EMBL/GenBank/DDBJ whole genome shotgun (WGS) entry which is preliminary data.</text>
</comment>
<proteinExistence type="predicted"/>
<feature type="compositionally biased region" description="Gly residues" evidence="2">
    <location>
        <begin position="170"/>
        <end position="180"/>
    </location>
</feature>
<dbReference type="AlphaFoldDB" id="A0A438I461"/>
<gene>
    <name evidence="3" type="primary">FHA1_0</name>
    <name evidence="3" type="ORF">CK203_038536</name>
</gene>